<name>A0A4Z0R120_9FIRM</name>
<comment type="subcellular location">
    <subcellularLocation>
        <location evidence="1">Membrane</location>
        <topology evidence="1">Lipid-anchor</topology>
    </subcellularLocation>
</comment>
<evidence type="ECO:0000256" key="1">
    <source>
        <dbReference type="ARBA" id="ARBA00004635"/>
    </source>
</evidence>
<feature type="domain" description="Spore germination protein N-terminal" evidence="9">
    <location>
        <begin position="29"/>
        <end position="205"/>
    </location>
</feature>
<reference evidence="10 11" key="1">
    <citation type="submission" date="2019-03" db="EMBL/GenBank/DDBJ databases">
        <title>Draft Genome Sequence of Desulfosporosinus fructosivorans Strain 63.6F, Isolated from Marine Sediment in the Baltic Sea.</title>
        <authorList>
            <person name="Hausmann B."/>
            <person name="Vandieken V."/>
            <person name="Pjevac P."/>
            <person name="Schreck K."/>
            <person name="Herbold C.W."/>
            <person name="Loy A."/>
        </authorList>
    </citation>
    <scope>NUCLEOTIDE SEQUENCE [LARGE SCALE GENOMIC DNA]</scope>
    <source>
        <strain evidence="10 11">63.6F</strain>
    </source>
</reference>
<comment type="caution">
    <text evidence="10">The sequence shown here is derived from an EMBL/GenBank/DDBJ whole genome shotgun (WGS) entry which is preliminary data.</text>
</comment>
<evidence type="ECO:0000259" key="8">
    <source>
        <dbReference type="Pfam" id="PF05504"/>
    </source>
</evidence>
<dbReference type="NCBIfam" id="TIGR02887">
    <property type="entry name" value="spore_ger_x_C"/>
    <property type="match status" value="1"/>
</dbReference>
<dbReference type="Pfam" id="PF25198">
    <property type="entry name" value="Spore_GerAC_N"/>
    <property type="match status" value="1"/>
</dbReference>
<keyword evidence="3" id="KW-0309">Germination</keyword>
<dbReference type="InterPro" id="IPR008844">
    <property type="entry name" value="Spore_GerAC-like"/>
</dbReference>
<gene>
    <name evidence="10" type="ORF">E4K67_24460</name>
</gene>
<comment type="similarity">
    <text evidence="2">Belongs to the GerABKC lipoprotein family.</text>
</comment>
<evidence type="ECO:0000256" key="6">
    <source>
        <dbReference type="ARBA" id="ARBA00023139"/>
    </source>
</evidence>
<evidence type="ECO:0000256" key="7">
    <source>
        <dbReference type="ARBA" id="ARBA00023288"/>
    </source>
</evidence>
<organism evidence="10 11">
    <name type="scientific">Desulfosporosinus fructosivorans</name>
    <dbReference type="NCBI Taxonomy" id="2018669"/>
    <lineage>
        <taxon>Bacteria</taxon>
        <taxon>Bacillati</taxon>
        <taxon>Bacillota</taxon>
        <taxon>Clostridia</taxon>
        <taxon>Eubacteriales</taxon>
        <taxon>Desulfitobacteriaceae</taxon>
        <taxon>Desulfosporosinus</taxon>
    </lineage>
</organism>
<dbReference type="InterPro" id="IPR046953">
    <property type="entry name" value="Spore_GerAC-like_C"/>
</dbReference>
<dbReference type="Gene3D" id="3.30.300.210">
    <property type="entry name" value="Nutrient germinant receptor protein C, domain 3"/>
    <property type="match status" value="1"/>
</dbReference>
<dbReference type="Proteomes" id="UP000298460">
    <property type="component" value="Unassembled WGS sequence"/>
</dbReference>
<proteinExistence type="inferred from homology"/>
<dbReference type="InterPro" id="IPR057336">
    <property type="entry name" value="GerAC_N"/>
</dbReference>
<dbReference type="AlphaFoldDB" id="A0A4Z0R120"/>
<accession>A0A4Z0R120</accession>
<evidence type="ECO:0000256" key="5">
    <source>
        <dbReference type="ARBA" id="ARBA00023136"/>
    </source>
</evidence>
<dbReference type="PANTHER" id="PTHR35789:SF1">
    <property type="entry name" value="SPORE GERMINATION PROTEIN B3"/>
    <property type="match status" value="1"/>
</dbReference>
<evidence type="ECO:0000313" key="10">
    <source>
        <dbReference type="EMBL" id="TGE35677.1"/>
    </source>
</evidence>
<evidence type="ECO:0000259" key="9">
    <source>
        <dbReference type="Pfam" id="PF25198"/>
    </source>
</evidence>
<keyword evidence="4" id="KW-0732">Signal</keyword>
<dbReference type="PANTHER" id="PTHR35789">
    <property type="entry name" value="SPORE GERMINATION PROTEIN B3"/>
    <property type="match status" value="1"/>
</dbReference>
<dbReference type="GO" id="GO:0009847">
    <property type="term" value="P:spore germination"/>
    <property type="evidence" value="ECO:0007669"/>
    <property type="project" value="InterPro"/>
</dbReference>
<feature type="domain" description="Spore germination GerAC-like C-terminal" evidence="8">
    <location>
        <begin position="214"/>
        <end position="375"/>
    </location>
</feature>
<evidence type="ECO:0000256" key="3">
    <source>
        <dbReference type="ARBA" id="ARBA00022544"/>
    </source>
</evidence>
<dbReference type="EMBL" id="SPQQ01000012">
    <property type="protein sequence ID" value="TGE35677.1"/>
    <property type="molecule type" value="Genomic_DNA"/>
</dbReference>
<dbReference type="InterPro" id="IPR038501">
    <property type="entry name" value="Spore_GerAC_C_sf"/>
</dbReference>
<sequence>MEVIPPVRSKIILALLLSLTVFFIVGCWDVQEINRRVSTNALFFDVDSTGKIRMGTVFSVPGTLLPPVIGTQQQFEKRNYLITAEDTSITDAWSKLQAKSERDIFFGQLRAIVLTENAARGDINNLLDFIGRIPSVPPNTVVLVTKDDPKELLDMKNESNNIPGNYIDLFFQTPTKETLAIPIDLWRVLAQMDNKTSDPHLPLIKASEGSYDISGTALFSDNHLVGELDLEETKTLALLKGSSSGYLTVPLKNGEYVAFKDVKAKSVITPKLDDNGKVAFGITTKVTGVIVETNPRKMELTEEDKRIISSHAEMEIQNKIGNLFIKLQSLNSDAVGLGEKFRVKYPGEWQKENWRQIYPNCLINMETRFIIARTGLFR</sequence>
<evidence type="ECO:0000313" key="11">
    <source>
        <dbReference type="Proteomes" id="UP000298460"/>
    </source>
</evidence>
<keyword evidence="7" id="KW-0449">Lipoprotein</keyword>
<protein>
    <submittedName>
        <fullName evidence="10">Ger(X)C family spore germination protein</fullName>
    </submittedName>
</protein>
<keyword evidence="11" id="KW-1185">Reference proteome</keyword>
<keyword evidence="5" id="KW-0472">Membrane</keyword>
<evidence type="ECO:0000256" key="2">
    <source>
        <dbReference type="ARBA" id="ARBA00007886"/>
    </source>
</evidence>
<keyword evidence="6" id="KW-0564">Palmitate</keyword>
<dbReference type="GO" id="GO:0016020">
    <property type="term" value="C:membrane"/>
    <property type="evidence" value="ECO:0007669"/>
    <property type="project" value="UniProtKB-SubCell"/>
</dbReference>
<dbReference type="Pfam" id="PF05504">
    <property type="entry name" value="Spore_GerAC"/>
    <property type="match status" value="1"/>
</dbReference>
<evidence type="ECO:0000256" key="4">
    <source>
        <dbReference type="ARBA" id="ARBA00022729"/>
    </source>
</evidence>